<evidence type="ECO:0000313" key="3">
    <source>
        <dbReference type="Proteomes" id="UP000587070"/>
    </source>
</evidence>
<dbReference type="RefSeq" id="WP_153114711.1">
    <property type="nucleotide sequence ID" value="NZ_JACIGE010000019.1"/>
</dbReference>
<keyword evidence="2" id="KW-0456">Lyase</keyword>
<reference evidence="2 3" key="1">
    <citation type="submission" date="2020-08" db="EMBL/GenBank/DDBJ databases">
        <title>Genome sequencing of Purple Non-Sulfur Bacteria from various extreme environments.</title>
        <authorList>
            <person name="Mayer M."/>
        </authorList>
    </citation>
    <scope>NUCLEOTIDE SEQUENCE [LARGE SCALE GENOMIC DNA]</scope>
    <source>
        <strain evidence="2 3">2761</strain>
    </source>
</reference>
<dbReference type="GO" id="GO:0030494">
    <property type="term" value="P:bacteriochlorophyll biosynthetic process"/>
    <property type="evidence" value="ECO:0007669"/>
    <property type="project" value="InterPro"/>
</dbReference>
<keyword evidence="1" id="KW-1133">Transmembrane helix</keyword>
<gene>
    <name evidence="2" type="ORF">GGD90_003531</name>
</gene>
<feature type="transmembrane region" description="Helical" evidence="1">
    <location>
        <begin position="67"/>
        <end position="85"/>
    </location>
</feature>
<keyword evidence="1" id="KW-0812">Transmembrane</keyword>
<feature type="transmembrane region" description="Helical" evidence="1">
    <location>
        <begin position="30"/>
        <end position="55"/>
    </location>
</feature>
<dbReference type="EC" id="4.2.1.-" evidence="2"/>
<keyword evidence="1" id="KW-0472">Membrane</keyword>
<organism evidence="2 3">
    <name type="scientific">Rhodocyclus tenuis</name>
    <name type="common">Rhodospirillum tenue</name>
    <dbReference type="NCBI Taxonomy" id="1066"/>
    <lineage>
        <taxon>Bacteria</taxon>
        <taxon>Pseudomonadati</taxon>
        <taxon>Pseudomonadota</taxon>
        <taxon>Betaproteobacteria</taxon>
        <taxon>Rhodocyclales</taxon>
        <taxon>Rhodocyclaceae</taxon>
        <taxon>Rhodocyclus</taxon>
    </lineage>
</organism>
<evidence type="ECO:0000313" key="2">
    <source>
        <dbReference type="EMBL" id="MBB4249127.1"/>
    </source>
</evidence>
<feature type="transmembrane region" description="Helical" evidence="1">
    <location>
        <begin position="130"/>
        <end position="149"/>
    </location>
</feature>
<dbReference type="GO" id="GO:0016836">
    <property type="term" value="F:hydro-lyase activity"/>
    <property type="evidence" value="ECO:0007669"/>
    <property type="project" value="InterPro"/>
</dbReference>
<name>A0A840G3Y2_RHOTE</name>
<dbReference type="AlphaFoldDB" id="A0A840G3Y2"/>
<dbReference type="InterPro" id="IPR009905">
    <property type="entry name" value="BCHF"/>
</dbReference>
<feature type="transmembrane region" description="Helical" evidence="1">
    <location>
        <begin position="97"/>
        <end position="118"/>
    </location>
</feature>
<comment type="caution">
    <text evidence="2">The sequence shown here is derived from an EMBL/GenBank/DDBJ whole genome shotgun (WGS) entry which is preliminary data.</text>
</comment>
<evidence type="ECO:0000256" key="1">
    <source>
        <dbReference type="SAM" id="Phobius"/>
    </source>
</evidence>
<dbReference type="GO" id="GO:0019685">
    <property type="term" value="P:photosynthesis, dark reaction"/>
    <property type="evidence" value="ECO:0007669"/>
    <property type="project" value="InterPro"/>
</dbReference>
<dbReference type="OrthoDB" id="8562352at2"/>
<dbReference type="Proteomes" id="UP000587070">
    <property type="component" value="Unassembled WGS sequence"/>
</dbReference>
<accession>A0A840G3Y2</accession>
<protein>
    <submittedName>
        <fullName evidence="2">3-vinyl bacteriochlorophyllide hydratase</fullName>
        <ecNumber evidence="2">4.2.1.-</ecNumber>
    </submittedName>
</protein>
<proteinExistence type="predicted"/>
<dbReference type="Pfam" id="PF07284">
    <property type="entry name" value="BCHF"/>
    <property type="match status" value="1"/>
</dbReference>
<sequence length="177" mass="19429">MHQVKAASERRAGLYTDEERQRRDASKWTLVQGVLAPLQFLVFLVSLVLVLRYLLTGEGFDAATISILVKTFVLYTIMVTGAIWEKDVFGQYLFAPAFFWEDVVSFVVIALHTIYLWGLLTGQLTPHEQMFVALAAYATYVINAAQFLLKLRAARLQAAAAAPSAAASARATAGAGQ</sequence>
<dbReference type="NCBIfam" id="TIGR02020">
    <property type="entry name" value="BchF"/>
    <property type="match status" value="1"/>
</dbReference>
<dbReference type="EMBL" id="JACIGE010000019">
    <property type="protein sequence ID" value="MBB4249127.1"/>
    <property type="molecule type" value="Genomic_DNA"/>
</dbReference>
<keyword evidence="3" id="KW-1185">Reference proteome</keyword>